<dbReference type="EMBL" id="JAKGTH010000009">
    <property type="protein sequence ID" value="MCF4102183.1"/>
    <property type="molecule type" value="Genomic_DNA"/>
</dbReference>
<comment type="caution">
    <text evidence="4">The sequence shown here is derived from an EMBL/GenBank/DDBJ whole genome shotgun (WGS) entry which is preliminary data.</text>
</comment>
<feature type="domain" description="Glycosyl transferase family 1" evidence="2">
    <location>
        <begin position="193"/>
        <end position="314"/>
    </location>
</feature>
<dbReference type="GO" id="GO:0016757">
    <property type="term" value="F:glycosyltransferase activity"/>
    <property type="evidence" value="ECO:0007669"/>
    <property type="project" value="UniProtKB-KW"/>
</dbReference>
<evidence type="ECO:0000313" key="5">
    <source>
        <dbReference type="Proteomes" id="UP001179363"/>
    </source>
</evidence>
<dbReference type="InterPro" id="IPR028098">
    <property type="entry name" value="Glyco_trans_4-like_N"/>
</dbReference>
<dbReference type="EC" id="2.4.-.-" evidence="4"/>
<dbReference type="Gene3D" id="3.40.50.2000">
    <property type="entry name" value="Glycogen Phosphorylase B"/>
    <property type="match status" value="2"/>
</dbReference>
<dbReference type="Pfam" id="PF13439">
    <property type="entry name" value="Glyco_transf_4"/>
    <property type="match status" value="1"/>
</dbReference>
<dbReference type="Proteomes" id="UP001179363">
    <property type="component" value="Unassembled WGS sequence"/>
</dbReference>
<reference evidence="4" key="1">
    <citation type="submission" date="2022-01" db="EMBL/GenBank/DDBJ databases">
        <title>Gillisia lutea sp. nov., isolated from marine plastic residues from the Malvarosa beach (Valencia, Spain).</title>
        <authorList>
            <person name="Vidal-Verdu A."/>
            <person name="Molina-Menor E."/>
            <person name="Satari L."/>
            <person name="Pascual J."/>
            <person name="Pereto J."/>
            <person name="Porcar M."/>
        </authorList>
    </citation>
    <scope>NUCLEOTIDE SEQUENCE</scope>
    <source>
        <strain evidence="4">M10.2A</strain>
    </source>
</reference>
<dbReference type="InterPro" id="IPR001296">
    <property type="entry name" value="Glyco_trans_1"/>
</dbReference>
<dbReference type="Pfam" id="PF00534">
    <property type="entry name" value="Glycos_transf_1"/>
    <property type="match status" value="1"/>
</dbReference>
<evidence type="ECO:0000256" key="1">
    <source>
        <dbReference type="ARBA" id="ARBA00022679"/>
    </source>
</evidence>
<accession>A0ABS9EL00</accession>
<feature type="domain" description="Glycosyltransferase subfamily 4-like N-terminal" evidence="3">
    <location>
        <begin position="20"/>
        <end position="175"/>
    </location>
</feature>
<keyword evidence="5" id="KW-1185">Reference proteome</keyword>
<dbReference type="SUPFAM" id="SSF53756">
    <property type="entry name" value="UDP-Glycosyltransferase/glycogen phosphorylase"/>
    <property type="match status" value="1"/>
</dbReference>
<keyword evidence="4" id="KW-0328">Glycosyltransferase</keyword>
<dbReference type="PANTHER" id="PTHR46401">
    <property type="entry name" value="GLYCOSYLTRANSFERASE WBBK-RELATED"/>
    <property type="match status" value="1"/>
</dbReference>
<organism evidence="4 5">
    <name type="scientific">Gillisia lutea</name>
    <dbReference type="NCBI Taxonomy" id="2909668"/>
    <lineage>
        <taxon>Bacteria</taxon>
        <taxon>Pseudomonadati</taxon>
        <taxon>Bacteroidota</taxon>
        <taxon>Flavobacteriia</taxon>
        <taxon>Flavobacteriales</taxon>
        <taxon>Flavobacteriaceae</taxon>
        <taxon>Gillisia</taxon>
    </lineage>
</organism>
<dbReference type="RefSeq" id="WP_236134330.1">
    <property type="nucleotide sequence ID" value="NZ_JAKGTH010000009.1"/>
</dbReference>
<name>A0ABS9EL00_9FLAO</name>
<gene>
    <name evidence="4" type="ORF">L1I30_10930</name>
</gene>
<protein>
    <submittedName>
        <fullName evidence="4">Glycosyltransferase</fullName>
        <ecNumber evidence="4">2.4.-.-</ecNumber>
    </submittedName>
</protein>
<evidence type="ECO:0000259" key="2">
    <source>
        <dbReference type="Pfam" id="PF00534"/>
    </source>
</evidence>
<keyword evidence="1 4" id="KW-0808">Transferase</keyword>
<evidence type="ECO:0000259" key="3">
    <source>
        <dbReference type="Pfam" id="PF13439"/>
    </source>
</evidence>
<proteinExistence type="predicted"/>
<dbReference type="PANTHER" id="PTHR46401:SF2">
    <property type="entry name" value="GLYCOSYLTRANSFERASE WBBK-RELATED"/>
    <property type="match status" value="1"/>
</dbReference>
<evidence type="ECO:0000313" key="4">
    <source>
        <dbReference type="EMBL" id="MCF4102183.1"/>
    </source>
</evidence>
<sequence>MEIVIFTHPPFSASYSMPKYANMLAEGLRAKGHLVQLWTAQPWLYNLPLPKLCRKWLGYIDQFIIFPINVRKKIKKSPLQTLFVFADQALGAWVPLVANRPHVIHCHDFLAQMSALGEIPQNKVGLSGRLYQKMIRKGYRKGENFISISKKTQVDLHRFLNKTPQISEVVYNGLNQNFEPIKDKQVLKRLNSELKIDLENGYILHVGGNQFYKNRIGVIQIYLKWRENSKINAKLLIVGSLPTPALKNILDTSDFSKDIHILNNVSNEVLIKLYQGAFVMLFPSLAEGFGWPIAEAMASGCPVITTNKAPMNEVGGQSCYYLTLPPSEDKAYEKWIIQSAASLNELIELSPEERQNLIDAGIENAKRFNTGHSLEQIEKTYKEVLKMYSLQVGIQDIPHAKAKAL</sequence>